<dbReference type="SUPFAM" id="SSF52540">
    <property type="entry name" value="P-loop containing nucleoside triphosphate hydrolases"/>
    <property type="match status" value="1"/>
</dbReference>
<dbReference type="Pfam" id="PF13289">
    <property type="entry name" value="SIR2_2"/>
    <property type="match status" value="1"/>
</dbReference>
<comment type="caution">
    <text evidence="3">The sequence shown here is derived from an EMBL/GenBank/DDBJ whole genome shotgun (WGS) entry which is preliminary data.</text>
</comment>
<protein>
    <submittedName>
        <fullName evidence="3">SIR2 family protein</fullName>
    </submittedName>
</protein>
<proteinExistence type="predicted"/>
<evidence type="ECO:0000259" key="2">
    <source>
        <dbReference type="Pfam" id="PF20720"/>
    </source>
</evidence>
<dbReference type="InterPro" id="IPR027417">
    <property type="entry name" value="P-loop_NTPase"/>
</dbReference>
<sequence>MEYVDALKQIKAGNAMLFYGSGMASDVINLQSEKMPMSKQLADRLSPDANQDLTLASELYIEEHGEDNLINLLRDIFTTKFIENNPPSYYEVLAKENWRSIFTTNYDDSFEFASRKIGKERISVDPEMTSNDYTANSKTIIHVNGFISTLTKEKLNTTFKLTEASYLADQFIKGNWYNSFISEVQASKAIFFIGYSLSSDFDIKKIFFDFNKELKNKTFFITNSPNKILERYGNVIPEGVEKFSESLNKIPYIDIPEYAVEITNFDKFSLVEKDIKDINVNESTYKFLTFGQEDSFLLGKSLELDFNDYSIKRCLTSLKEIDNYRYVILNGDIGSGKTILSKQISFKLIQNGYDVYLLKEKFFNVEDDIDNIIKYSNSRLAFILDINFYNESILNIIRYISVKCLSAKIILTIRSNYFEDVSNDLIYKYKLFSNSETMTINTDVLADEEFDSFISLLKKNGLWSDVEDRYSAVNSNKILAKFKEESNRRLGDILLYIFNSKHIINKFRPMFNELEKNQSMLKILVCTFMLTLIGRKNITRDELYKYTDERILIEYGFQKNTYFKDVFYKEGTYISPSSSLFAKFFFKQFLNPSLLVNTLIELTQKMYSLNYSKIYRSLATYTNIQSMLPEKDKRKNIIKFYEQIRMNLPSECSNPHFWLQYAIARLAYAESELEPHLELAKKYLDTAMDLASKIKSYKTFDLETQLARYHLIYAKSNMEFKDICTENMLMGIQYLDNVTEKDPKRASFRPIQYLCDLIDKLVLDPDKMELLKLKLENYLNRINNSRNEVKNEKSVRITKSRLDNSIKYLHIKLNS</sequence>
<keyword evidence="1" id="KW-0175">Coiled coil</keyword>
<organism evidence="3 4">
    <name type="scientific">Exercitatus varius</name>
    <dbReference type="NCBI Taxonomy" id="67857"/>
    <lineage>
        <taxon>Bacteria</taxon>
        <taxon>Pseudomonadati</taxon>
        <taxon>Pseudomonadota</taxon>
        <taxon>Gammaproteobacteria</taxon>
        <taxon>Pasteurellales</taxon>
        <taxon>Pasteurellaceae</taxon>
        <taxon>Exercitatus</taxon>
    </lineage>
</organism>
<evidence type="ECO:0000313" key="4">
    <source>
        <dbReference type="Proteomes" id="UP001216057"/>
    </source>
</evidence>
<evidence type="ECO:0000256" key="1">
    <source>
        <dbReference type="SAM" id="Coils"/>
    </source>
</evidence>
<dbReference type="RefSeq" id="WP_317486135.1">
    <property type="nucleotide sequence ID" value="NZ_JARQTX010000009.1"/>
</dbReference>
<accession>A0ABT6ESK0</accession>
<dbReference type="InterPro" id="IPR049050">
    <property type="entry name" value="nSTAND3"/>
</dbReference>
<reference evidence="3 4" key="1">
    <citation type="submission" date="2023-03" db="EMBL/GenBank/DDBJ databases">
        <title>Classification of Bisgaard taxon 6 and taxon 10 as Exercitatus varius gen. nov., spec. nov.</title>
        <authorList>
            <person name="Christensen H."/>
        </authorList>
    </citation>
    <scope>NUCLEOTIDE SEQUENCE [LARGE SCALE GENOMIC DNA]</scope>
    <source>
        <strain evidence="3 4">23350_01</strain>
    </source>
</reference>
<dbReference type="Pfam" id="PF20720">
    <property type="entry name" value="nSTAND3"/>
    <property type="match status" value="1"/>
</dbReference>
<gene>
    <name evidence="3" type="ORF">P7M32_08805</name>
</gene>
<name>A0ABT6ESK0_9PAST</name>
<evidence type="ECO:0000313" key="3">
    <source>
        <dbReference type="EMBL" id="MDG2946524.1"/>
    </source>
</evidence>
<feature type="domain" description="Novel STAND NTPase 3" evidence="2">
    <location>
        <begin position="317"/>
        <end position="444"/>
    </location>
</feature>
<dbReference type="EMBL" id="JARQTX010000009">
    <property type="protein sequence ID" value="MDG2946524.1"/>
    <property type="molecule type" value="Genomic_DNA"/>
</dbReference>
<feature type="coiled-coil region" evidence="1">
    <location>
        <begin position="768"/>
        <end position="795"/>
    </location>
</feature>
<dbReference type="Proteomes" id="UP001216057">
    <property type="component" value="Unassembled WGS sequence"/>
</dbReference>
<keyword evidence="4" id="KW-1185">Reference proteome</keyword>